<keyword evidence="1" id="KW-0732">Signal</keyword>
<accession>A0ABZ0IPD8</accession>
<reference evidence="3 4" key="1">
    <citation type="journal article" date="2023" name="Microbiol. Resour. Announc.">
        <title>Complete Genome Sequence of Imperialibacter roseus strain P4T.</title>
        <authorList>
            <person name="Tizabi D.R."/>
            <person name="Bachvaroff T."/>
            <person name="Hill R.T."/>
        </authorList>
    </citation>
    <scope>NUCLEOTIDE SEQUENCE [LARGE SCALE GENOMIC DNA]</scope>
    <source>
        <strain evidence="3 4">P4T</strain>
    </source>
</reference>
<keyword evidence="4" id="KW-1185">Reference proteome</keyword>
<protein>
    <submittedName>
        <fullName evidence="3">DUF4097 family beta strand repeat-containing protein</fullName>
    </submittedName>
</protein>
<name>A0ABZ0IPD8_9BACT</name>
<dbReference type="EMBL" id="CP136051">
    <property type="protein sequence ID" value="WOK06323.1"/>
    <property type="molecule type" value="Genomic_DNA"/>
</dbReference>
<dbReference type="RefSeq" id="WP_317489049.1">
    <property type="nucleotide sequence ID" value="NZ_CP136051.1"/>
</dbReference>
<evidence type="ECO:0000256" key="1">
    <source>
        <dbReference type="SAM" id="SignalP"/>
    </source>
</evidence>
<dbReference type="InterPro" id="IPR025164">
    <property type="entry name" value="Toastrack_DUF4097"/>
</dbReference>
<dbReference type="Proteomes" id="UP001302349">
    <property type="component" value="Chromosome"/>
</dbReference>
<organism evidence="3 4">
    <name type="scientific">Imperialibacter roseus</name>
    <dbReference type="NCBI Taxonomy" id="1324217"/>
    <lineage>
        <taxon>Bacteria</taxon>
        <taxon>Pseudomonadati</taxon>
        <taxon>Bacteroidota</taxon>
        <taxon>Cytophagia</taxon>
        <taxon>Cytophagales</taxon>
        <taxon>Flammeovirgaceae</taxon>
        <taxon>Imperialibacter</taxon>
    </lineage>
</organism>
<feature type="chain" id="PRO_5045702286" evidence="1">
    <location>
        <begin position="21"/>
        <end position="222"/>
    </location>
</feature>
<evidence type="ECO:0000313" key="4">
    <source>
        <dbReference type="Proteomes" id="UP001302349"/>
    </source>
</evidence>
<sequence length="222" mass="24370">MKAIAMGLVMLLGSVTSLLAQYTTEASSPVKAGQKIYLEFDFSSVIKINHWDQQEAKAVLSVEEKEDWPAPEFTISVDNTTSALSIYMKKQQFEDYWKKQRGGRENCYCSTPTMTVEVWLPKGVDIGVKSISADIETTFDGGELSLETISGDVDIKLPASQNISLKASTISGDIYSDLTFEYLDGGKGLKEIVGVKLDAKLNNGGKNLQLKSISGDILLRRL</sequence>
<proteinExistence type="predicted"/>
<dbReference type="Pfam" id="PF13349">
    <property type="entry name" value="DUF4097"/>
    <property type="match status" value="1"/>
</dbReference>
<evidence type="ECO:0000313" key="3">
    <source>
        <dbReference type="EMBL" id="WOK06323.1"/>
    </source>
</evidence>
<feature type="signal peptide" evidence="1">
    <location>
        <begin position="1"/>
        <end position="20"/>
    </location>
</feature>
<feature type="domain" description="DUF4097" evidence="2">
    <location>
        <begin position="126"/>
        <end position="219"/>
    </location>
</feature>
<gene>
    <name evidence="3" type="ORF">RT717_24930</name>
</gene>
<evidence type="ECO:0000259" key="2">
    <source>
        <dbReference type="Pfam" id="PF13349"/>
    </source>
</evidence>